<accession>A0AAW0RBQ8</accession>
<protein>
    <submittedName>
        <fullName evidence="2">Uncharacterized protein</fullName>
    </submittedName>
</protein>
<keyword evidence="3" id="KW-1185">Reference proteome</keyword>
<dbReference type="AlphaFoldDB" id="A0AAW0RBQ8"/>
<feature type="compositionally biased region" description="Gly residues" evidence="1">
    <location>
        <begin position="270"/>
        <end position="279"/>
    </location>
</feature>
<evidence type="ECO:0000313" key="2">
    <source>
        <dbReference type="EMBL" id="KAK8132362.1"/>
    </source>
</evidence>
<feature type="region of interest" description="Disordered" evidence="1">
    <location>
        <begin position="167"/>
        <end position="191"/>
    </location>
</feature>
<reference evidence="2 3" key="1">
    <citation type="submission" date="2023-01" db="EMBL/GenBank/DDBJ databases">
        <title>Analysis of 21 Apiospora genomes using comparative genomics revels a genus with tremendous synthesis potential of carbohydrate active enzymes and secondary metabolites.</title>
        <authorList>
            <person name="Sorensen T."/>
        </authorList>
    </citation>
    <scope>NUCLEOTIDE SEQUENCE [LARGE SCALE GENOMIC DNA]</scope>
    <source>
        <strain evidence="2 3">CBS 117206</strain>
    </source>
</reference>
<dbReference type="Proteomes" id="UP001392437">
    <property type="component" value="Unassembled WGS sequence"/>
</dbReference>
<dbReference type="EMBL" id="JAQQWP010000001">
    <property type="protein sequence ID" value="KAK8132362.1"/>
    <property type="molecule type" value="Genomic_DNA"/>
</dbReference>
<feature type="region of interest" description="Disordered" evidence="1">
    <location>
        <begin position="270"/>
        <end position="319"/>
    </location>
</feature>
<feature type="compositionally biased region" description="Pro residues" evidence="1">
    <location>
        <begin position="181"/>
        <end position="191"/>
    </location>
</feature>
<organism evidence="2 3">
    <name type="scientific">Apiospora kogelbergensis</name>
    <dbReference type="NCBI Taxonomy" id="1337665"/>
    <lineage>
        <taxon>Eukaryota</taxon>
        <taxon>Fungi</taxon>
        <taxon>Dikarya</taxon>
        <taxon>Ascomycota</taxon>
        <taxon>Pezizomycotina</taxon>
        <taxon>Sordariomycetes</taxon>
        <taxon>Xylariomycetidae</taxon>
        <taxon>Amphisphaeriales</taxon>
        <taxon>Apiosporaceae</taxon>
        <taxon>Apiospora</taxon>
    </lineage>
</organism>
<gene>
    <name evidence="2" type="ORF">PG999_000535</name>
</gene>
<sequence length="319" mass="33444">MSVLHHHLHRFLLAYRKSSRAPPNILQSTVARGSRARLGNGSVAAFFTSDALWMSGTPMTTDETVMAAISVGSNQLDSEVVAYDSHVVAAAATSPVVTAEMTSVVMLPLTTIEGVARMAVAVDAFILVATNNALMKEILISLGVFVQMARVSSGAMIWRYTSNQGTMPGKSESFGHNSSPIRPPVPSQTPGLPSPLAPVARAMVPAVVNPEGHATPGESNQGPSDSRWPASSPLAAGVAPKEVYLGDGTIVRAAKHGSDLRNWIDSSGRGTGGIGGEGGHTILTDLEPEWSWGSCPPADDRLAWAERPTDEISEDGAET</sequence>
<feature type="region of interest" description="Disordered" evidence="1">
    <location>
        <begin position="209"/>
        <end position="231"/>
    </location>
</feature>
<feature type="compositionally biased region" description="Basic and acidic residues" evidence="1">
    <location>
        <begin position="298"/>
        <end position="310"/>
    </location>
</feature>
<name>A0AAW0RBQ8_9PEZI</name>
<comment type="caution">
    <text evidence="2">The sequence shown here is derived from an EMBL/GenBank/DDBJ whole genome shotgun (WGS) entry which is preliminary data.</text>
</comment>
<proteinExistence type="predicted"/>
<evidence type="ECO:0000256" key="1">
    <source>
        <dbReference type="SAM" id="MobiDB-lite"/>
    </source>
</evidence>
<evidence type="ECO:0000313" key="3">
    <source>
        <dbReference type="Proteomes" id="UP001392437"/>
    </source>
</evidence>